<gene>
    <name evidence="2" type="ORF">DL89DRAFT_259650</name>
</gene>
<evidence type="ECO:0000313" key="2">
    <source>
        <dbReference type="EMBL" id="ORX67124.1"/>
    </source>
</evidence>
<evidence type="ECO:0000256" key="1">
    <source>
        <dbReference type="SAM" id="SignalP"/>
    </source>
</evidence>
<dbReference type="STRING" id="61395.A0A1Y1W1X9"/>
<accession>A0A1Y1W1X9</accession>
<sequence length="317" mass="35159">MQTSLGLGAPMQIMHALAASTLIISVSHAQLGRDNRYLHPGHELYDALGLHDIPMQLQAGGLSDASLSADEQKARLHGIFAPPATHRAISRAKRLSGVADPRYGNGRPGCHAAPERQRGRQQLLLATNIAHVLDTRGFDSVLDGYFNTSSEFEYINSFFGCESWSGYPTPRYRIAYTCRSLLESAEAKLCNKLHQPPPLCKDSCSVVREPVGRDDQQCNAVSRTPVWPNSIDCRLPRAAIRRRTMDRSDAFQASRAVPRFVGLLSLRTRQKTKETQYAISASKATTRAAPAVKPYNSAMQFHRTSSTWRSSHPWRSC</sequence>
<dbReference type="EMBL" id="MCFD01000013">
    <property type="protein sequence ID" value="ORX67124.1"/>
    <property type="molecule type" value="Genomic_DNA"/>
</dbReference>
<protein>
    <submittedName>
        <fullName evidence="2">Uncharacterized protein</fullName>
    </submittedName>
</protein>
<dbReference type="OrthoDB" id="5340910at2759"/>
<organism evidence="2 3">
    <name type="scientific">Linderina pennispora</name>
    <dbReference type="NCBI Taxonomy" id="61395"/>
    <lineage>
        <taxon>Eukaryota</taxon>
        <taxon>Fungi</taxon>
        <taxon>Fungi incertae sedis</taxon>
        <taxon>Zoopagomycota</taxon>
        <taxon>Kickxellomycotina</taxon>
        <taxon>Kickxellomycetes</taxon>
        <taxon>Kickxellales</taxon>
        <taxon>Kickxellaceae</taxon>
        <taxon>Linderina</taxon>
    </lineage>
</organism>
<reference evidence="2 3" key="1">
    <citation type="submission" date="2016-07" db="EMBL/GenBank/DDBJ databases">
        <title>Pervasive Adenine N6-methylation of Active Genes in Fungi.</title>
        <authorList>
            <consortium name="DOE Joint Genome Institute"/>
            <person name="Mondo S.J."/>
            <person name="Dannebaum R.O."/>
            <person name="Kuo R.C."/>
            <person name="Labutti K."/>
            <person name="Haridas S."/>
            <person name="Kuo A."/>
            <person name="Salamov A."/>
            <person name="Ahrendt S.R."/>
            <person name="Lipzen A."/>
            <person name="Sullivan W."/>
            <person name="Andreopoulos W.B."/>
            <person name="Clum A."/>
            <person name="Lindquist E."/>
            <person name="Daum C."/>
            <person name="Ramamoorthy G.K."/>
            <person name="Gryganskyi A."/>
            <person name="Culley D."/>
            <person name="Magnuson J.K."/>
            <person name="James T.Y."/>
            <person name="O'Malley M.A."/>
            <person name="Stajich J.E."/>
            <person name="Spatafora J.W."/>
            <person name="Visel A."/>
            <person name="Grigoriev I.V."/>
        </authorList>
    </citation>
    <scope>NUCLEOTIDE SEQUENCE [LARGE SCALE GENOMIC DNA]</scope>
    <source>
        <strain evidence="2 3">ATCC 12442</strain>
    </source>
</reference>
<evidence type="ECO:0000313" key="3">
    <source>
        <dbReference type="Proteomes" id="UP000193922"/>
    </source>
</evidence>
<feature type="signal peptide" evidence="1">
    <location>
        <begin position="1"/>
        <end position="29"/>
    </location>
</feature>
<keyword evidence="1" id="KW-0732">Signal</keyword>
<dbReference type="AlphaFoldDB" id="A0A1Y1W1X9"/>
<dbReference type="GeneID" id="63802357"/>
<name>A0A1Y1W1X9_9FUNG</name>
<dbReference type="Proteomes" id="UP000193922">
    <property type="component" value="Unassembled WGS sequence"/>
</dbReference>
<dbReference type="RefSeq" id="XP_040741046.1">
    <property type="nucleotide sequence ID" value="XM_040885709.1"/>
</dbReference>
<keyword evidence="3" id="KW-1185">Reference proteome</keyword>
<comment type="caution">
    <text evidence="2">The sequence shown here is derived from an EMBL/GenBank/DDBJ whole genome shotgun (WGS) entry which is preliminary data.</text>
</comment>
<proteinExistence type="predicted"/>
<feature type="chain" id="PRO_5012621101" evidence="1">
    <location>
        <begin position="30"/>
        <end position="317"/>
    </location>
</feature>